<evidence type="ECO:0000313" key="2">
    <source>
        <dbReference type="EMBL" id="MCH1627038.1"/>
    </source>
</evidence>
<proteinExistence type="predicted"/>
<dbReference type="AlphaFoldDB" id="A0AAW5E3F6"/>
<sequence length="77" mass="8640">MEIILTLLSVLVGVIGIYYAYRFNKEKQSKLSNTGDEISSLLSIFPLWLSKIIIVSLAIIPLIGVILMWLQKLGFIS</sequence>
<feature type="transmembrane region" description="Helical" evidence="1">
    <location>
        <begin position="46"/>
        <end position="70"/>
    </location>
</feature>
<gene>
    <name evidence="2" type="ORF">MJG50_17030</name>
</gene>
<protein>
    <submittedName>
        <fullName evidence="2">Uncharacterized protein</fullName>
    </submittedName>
</protein>
<dbReference type="EMBL" id="JAKTTI010000032">
    <property type="protein sequence ID" value="MCH1627038.1"/>
    <property type="molecule type" value="Genomic_DNA"/>
</dbReference>
<evidence type="ECO:0000256" key="1">
    <source>
        <dbReference type="SAM" id="Phobius"/>
    </source>
</evidence>
<reference evidence="2" key="1">
    <citation type="submission" date="2022-02" db="EMBL/GenBank/DDBJ databases">
        <title>Fredinandcohnia quinoae sp. nov. isolated from Chenopodium quinoa seeds.</title>
        <authorList>
            <person name="Saati-Santamaria Z."/>
            <person name="Flores-Felix J.D."/>
            <person name="Igual J.M."/>
            <person name="Velazquez E."/>
            <person name="Garcia-Fraile P."/>
            <person name="Martinez-Molina E."/>
        </authorList>
    </citation>
    <scope>NUCLEOTIDE SEQUENCE</scope>
    <source>
        <strain evidence="2">SECRCQ15</strain>
    </source>
</reference>
<organism evidence="2 3">
    <name type="scientific">Fredinandcohnia quinoae</name>
    <dbReference type="NCBI Taxonomy" id="2918902"/>
    <lineage>
        <taxon>Bacteria</taxon>
        <taxon>Bacillati</taxon>
        <taxon>Bacillota</taxon>
        <taxon>Bacilli</taxon>
        <taxon>Bacillales</taxon>
        <taxon>Bacillaceae</taxon>
        <taxon>Fredinandcohnia</taxon>
    </lineage>
</organism>
<name>A0AAW5E3F6_9BACI</name>
<keyword evidence="1" id="KW-0812">Transmembrane</keyword>
<dbReference type="Proteomes" id="UP001431131">
    <property type="component" value="Unassembled WGS sequence"/>
</dbReference>
<keyword evidence="3" id="KW-1185">Reference proteome</keyword>
<evidence type="ECO:0000313" key="3">
    <source>
        <dbReference type="Proteomes" id="UP001431131"/>
    </source>
</evidence>
<comment type="caution">
    <text evidence="2">The sequence shown here is derived from an EMBL/GenBank/DDBJ whole genome shotgun (WGS) entry which is preliminary data.</text>
</comment>
<accession>A0AAW5E3F6</accession>
<keyword evidence="1" id="KW-0472">Membrane</keyword>
<dbReference type="RefSeq" id="WP_240256954.1">
    <property type="nucleotide sequence ID" value="NZ_JAKTTI010000032.1"/>
</dbReference>
<keyword evidence="1" id="KW-1133">Transmembrane helix</keyword>